<accession>A0A3M0C301</accession>
<keyword evidence="3" id="KW-0998">Cell outer membrane</keyword>
<dbReference type="Proteomes" id="UP000271227">
    <property type="component" value="Unassembled WGS sequence"/>
</dbReference>
<dbReference type="Gene3D" id="2.40.170.20">
    <property type="entry name" value="TonB-dependent receptor, beta-barrel domain"/>
    <property type="match status" value="1"/>
</dbReference>
<dbReference type="InParanoid" id="A0A3M0C301"/>
<name>A0A3M0C301_9PROT</name>
<evidence type="ECO:0000256" key="1">
    <source>
        <dbReference type="ARBA" id="ARBA00004442"/>
    </source>
</evidence>
<evidence type="ECO:0000256" key="2">
    <source>
        <dbReference type="ARBA" id="ARBA00023136"/>
    </source>
</evidence>
<dbReference type="RefSeq" id="WP_121940362.1">
    <property type="nucleotide sequence ID" value="NZ_REFR01000016.1"/>
</dbReference>
<feature type="domain" description="TonB-dependent receptor-like beta-barrel" evidence="6">
    <location>
        <begin position="616"/>
        <end position="1051"/>
    </location>
</feature>
<comment type="similarity">
    <text evidence="4">Belongs to the TonB-dependent receptor family.</text>
</comment>
<organism evidence="8 9">
    <name type="scientific">Eilatimonas milleporae</name>
    <dbReference type="NCBI Taxonomy" id="911205"/>
    <lineage>
        <taxon>Bacteria</taxon>
        <taxon>Pseudomonadati</taxon>
        <taxon>Pseudomonadota</taxon>
        <taxon>Alphaproteobacteria</taxon>
        <taxon>Kordiimonadales</taxon>
        <taxon>Kordiimonadaceae</taxon>
        <taxon>Eilatimonas</taxon>
    </lineage>
</organism>
<dbReference type="Pfam" id="PF07715">
    <property type="entry name" value="Plug"/>
    <property type="match status" value="1"/>
</dbReference>
<keyword evidence="2 4" id="KW-0472">Membrane</keyword>
<feature type="chain" id="PRO_5018154288" evidence="5">
    <location>
        <begin position="33"/>
        <end position="1087"/>
    </location>
</feature>
<dbReference type="Pfam" id="PF00593">
    <property type="entry name" value="TonB_dep_Rec_b-barrel"/>
    <property type="match status" value="1"/>
</dbReference>
<protein>
    <submittedName>
        <fullName evidence="8">TonB-dependent receptor-like protein</fullName>
    </submittedName>
</protein>
<gene>
    <name evidence="8" type="ORF">BXY39_3738</name>
</gene>
<evidence type="ECO:0000313" key="8">
    <source>
        <dbReference type="EMBL" id="RMB01549.1"/>
    </source>
</evidence>
<evidence type="ECO:0000256" key="5">
    <source>
        <dbReference type="SAM" id="SignalP"/>
    </source>
</evidence>
<dbReference type="InterPro" id="IPR036942">
    <property type="entry name" value="Beta-barrel_TonB_sf"/>
</dbReference>
<dbReference type="InterPro" id="IPR037066">
    <property type="entry name" value="Plug_dom_sf"/>
</dbReference>
<evidence type="ECO:0000259" key="6">
    <source>
        <dbReference type="Pfam" id="PF00593"/>
    </source>
</evidence>
<feature type="signal peptide" evidence="5">
    <location>
        <begin position="1"/>
        <end position="32"/>
    </location>
</feature>
<dbReference type="EMBL" id="REFR01000016">
    <property type="protein sequence ID" value="RMB01549.1"/>
    <property type="molecule type" value="Genomic_DNA"/>
</dbReference>
<dbReference type="PANTHER" id="PTHR47234">
    <property type="match status" value="1"/>
</dbReference>
<keyword evidence="8" id="KW-0675">Receptor</keyword>
<dbReference type="InterPro" id="IPR012910">
    <property type="entry name" value="Plug_dom"/>
</dbReference>
<keyword evidence="4" id="KW-0798">TonB box</keyword>
<keyword evidence="9" id="KW-1185">Reference proteome</keyword>
<dbReference type="GO" id="GO:0009279">
    <property type="term" value="C:cell outer membrane"/>
    <property type="evidence" value="ECO:0007669"/>
    <property type="project" value="UniProtKB-SubCell"/>
</dbReference>
<evidence type="ECO:0000313" key="9">
    <source>
        <dbReference type="Proteomes" id="UP000271227"/>
    </source>
</evidence>
<dbReference type="AlphaFoldDB" id="A0A3M0C301"/>
<dbReference type="Gene3D" id="2.170.130.10">
    <property type="entry name" value="TonB-dependent receptor, plug domain"/>
    <property type="match status" value="1"/>
</dbReference>
<dbReference type="SUPFAM" id="SSF56935">
    <property type="entry name" value="Porins"/>
    <property type="match status" value="1"/>
</dbReference>
<evidence type="ECO:0000259" key="7">
    <source>
        <dbReference type="Pfam" id="PF07715"/>
    </source>
</evidence>
<dbReference type="InterPro" id="IPR000531">
    <property type="entry name" value="Beta-barrel_TonB"/>
</dbReference>
<keyword evidence="5" id="KW-0732">Signal</keyword>
<dbReference type="PANTHER" id="PTHR47234:SF2">
    <property type="entry name" value="TONB-DEPENDENT RECEPTOR"/>
    <property type="match status" value="1"/>
</dbReference>
<proteinExistence type="inferred from homology"/>
<evidence type="ECO:0000256" key="4">
    <source>
        <dbReference type="RuleBase" id="RU003357"/>
    </source>
</evidence>
<evidence type="ECO:0000256" key="3">
    <source>
        <dbReference type="ARBA" id="ARBA00023237"/>
    </source>
</evidence>
<feature type="domain" description="TonB-dependent receptor plug" evidence="7">
    <location>
        <begin position="60"/>
        <end position="187"/>
    </location>
</feature>
<reference evidence="8 9" key="1">
    <citation type="submission" date="2018-10" db="EMBL/GenBank/DDBJ databases">
        <title>Genomic Encyclopedia of Archaeal and Bacterial Type Strains, Phase II (KMG-II): from individual species to whole genera.</title>
        <authorList>
            <person name="Goeker M."/>
        </authorList>
    </citation>
    <scope>NUCLEOTIDE SEQUENCE [LARGE SCALE GENOMIC DNA]</scope>
    <source>
        <strain evidence="8 9">DSM 25217</strain>
    </source>
</reference>
<dbReference type="OrthoDB" id="7582244at2"/>
<comment type="subcellular location">
    <subcellularLocation>
        <location evidence="1 4">Cell outer membrane</location>
    </subcellularLocation>
</comment>
<sequence length="1087" mass="117742">MKHQQWKSRLRFGAATVLIAGLGHMGPIAANAQDGAETMADETLEEVVVTGSRIRRAGLDTLQPATVVSGEFIDQRAFANVADAINQVPQFGIPDQSNAGGQAALNVGQNIVNLFGLGAQRTLTVINGRRTVGQNTPTIGVNDGLNNTGGPGLQVDLNIIPTAVIDRVETIETGGAPIYGSDAIAGTINIILKDDFEGFVVDGQYGVTEEGDGQNWRTRATFGGNFAEGRGNAVVAFEYADVSQVNALDRPELVNSPSFFPNPADRGPDDGIVDNFFTPDSLNVWQVPNTGFILLNNSAPSGIPNRLPGDQTFLRDRTGCETIGGNTICPQILPVDAAGNPVMLDFNGSLITLDQANLGIPSPTSVSFFSAGADGVNNPYVTELDETNTLISPLERYNMFSKGHYDVTDNVRVFYEGLYSRTEAVDTNNQPAWSTIFFNNADNGSLGNYRINIAENPYVTSQVRDLLQTNGAFDPTNPEDQFFWVSRSNIDLIGDSPNFRDQDVFRIVGGLEGDFELGGRTWNWDVSYNFGQTNATTEQTVIDGERLSFATDVVVNPATGLPDCRINVEGVENPADNGGLPGNGSDSNTASCTPLNILVFGSATPEQQAFLLQRQTQSSQIQQSVFEANIAGELFDLPAGAIGFAAGLTHRRERGEFRVGQGSQRGVAPNPPQLPVDGGFNTYEAYAEMLIPIVRNGEGLGSAIGSVILDFEIEGAVRYVDNNVAGGDPTWTLGGRLTPNILGGAFTFRANYTEAIRSPSIVELFSPQQQIGTFATDPCDNRDIRSGNNPDVRRANCEAQVRDLIDQGLLPSDFNLDEFRAISANASQAALTGGNLDLLNEQSKAWSVGVIIRPEQIPGLSLTVDWTDIEISDAIVNLSATNIMAACFDDANFPNVPACDRFEREAGTFQPRNFITGFTNAASRNFAGMTIQGAYSFDMAAIDDALGGVMTINSNWFYVDEDTQQVGSGDLNTFNGERANQTWRVQTNVMYDIDAFSMFVQWRHESGGTFNKDDPIEQRDIQRFPSVNLFNMGFRYQMTDNFHVRLNVDNVLDNSENPLRQASVGSNDNIFDDPLGRRFIFGAGLEF</sequence>
<comment type="caution">
    <text evidence="8">The sequence shown here is derived from an EMBL/GenBank/DDBJ whole genome shotgun (WGS) entry which is preliminary data.</text>
</comment>